<keyword evidence="2" id="KW-0539">Nucleus</keyword>
<accession>A0A3M2RJR5</accession>
<dbReference type="PANTHER" id="PTHR31001">
    <property type="entry name" value="UNCHARACTERIZED TRANSCRIPTIONAL REGULATORY PROTEIN"/>
    <property type="match status" value="1"/>
</dbReference>
<feature type="compositionally biased region" description="Low complexity" evidence="3">
    <location>
        <begin position="100"/>
        <end position="111"/>
    </location>
</feature>
<evidence type="ECO:0000313" key="5">
    <source>
        <dbReference type="EMBL" id="RMJ05135.1"/>
    </source>
</evidence>
<dbReference type="GO" id="GO:0005634">
    <property type="term" value="C:nucleus"/>
    <property type="evidence" value="ECO:0007669"/>
    <property type="project" value="UniProtKB-SubCell"/>
</dbReference>
<dbReference type="PANTHER" id="PTHR31001:SF85">
    <property type="entry name" value="ZN(II)2CYS6 TRANSCRIPTION FACTOR (EUROFUNG)"/>
    <property type="match status" value="1"/>
</dbReference>
<dbReference type="InterPro" id="IPR001138">
    <property type="entry name" value="Zn2Cys6_DnaBD"/>
</dbReference>
<evidence type="ECO:0000256" key="2">
    <source>
        <dbReference type="ARBA" id="ARBA00023242"/>
    </source>
</evidence>
<feature type="domain" description="Zn(2)-C6 fungal-type" evidence="4">
    <location>
        <begin position="23"/>
        <end position="50"/>
    </location>
</feature>
<dbReference type="InterPro" id="IPR036864">
    <property type="entry name" value="Zn2-C6_fun-type_DNA-bd_sf"/>
</dbReference>
<feature type="region of interest" description="Disordered" evidence="3">
    <location>
        <begin position="93"/>
        <end position="136"/>
    </location>
</feature>
<dbReference type="EMBL" id="NKUJ01000435">
    <property type="protein sequence ID" value="RMJ05135.1"/>
    <property type="molecule type" value="Genomic_DNA"/>
</dbReference>
<evidence type="ECO:0000313" key="6">
    <source>
        <dbReference type="Proteomes" id="UP000277212"/>
    </source>
</evidence>
<keyword evidence="6" id="KW-1185">Reference proteome</keyword>
<dbReference type="SMART" id="SM00066">
    <property type="entry name" value="GAL4"/>
    <property type="match status" value="1"/>
</dbReference>
<dbReference type="Proteomes" id="UP000277212">
    <property type="component" value="Unassembled WGS sequence"/>
</dbReference>
<gene>
    <name evidence="5" type="ORF">CDV36_014192</name>
</gene>
<dbReference type="CDD" id="cd00067">
    <property type="entry name" value="GAL4"/>
    <property type="match status" value="1"/>
</dbReference>
<reference evidence="5 6" key="1">
    <citation type="submission" date="2017-06" db="EMBL/GenBank/DDBJ databases">
        <title>Comparative genomic analysis of Ambrosia Fusariam Clade fungi.</title>
        <authorList>
            <person name="Stajich J.E."/>
            <person name="Carrillo J."/>
            <person name="Kijimoto T."/>
            <person name="Eskalen A."/>
            <person name="O'Donnell K."/>
            <person name="Kasson M."/>
        </authorList>
    </citation>
    <scope>NUCLEOTIDE SEQUENCE [LARGE SCALE GENOMIC DNA]</scope>
    <source>
        <strain evidence="5">UCR3666</strain>
    </source>
</reference>
<protein>
    <recommendedName>
        <fullName evidence="4">Zn(2)-C6 fungal-type domain-containing protein</fullName>
    </recommendedName>
</protein>
<dbReference type="OrthoDB" id="2269373at2759"/>
<dbReference type="Gene3D" id="4.10.240.10">
    <property type="entry name" value="Zn(2)-C6 fungal-type DNA-binding domain"/>
    <property type="match status" value="1"/>
</dbReference>
<dbReference type="PROSITE" id="PS50048">
    <property type="entry name" value="ZN2_CY6_FUNGAL_2"/>
    <property type="match status" value="1"/>
</dbReference>
<feature type="compositionally biased region" description="Polar residues" evidence="3">
    <location>
        <begin position="123"/>
        <end position="136"/>
    </location>
</feature>
<proteinExistence type="predicted"/>
<dbReference type="Pfam" id="PF00172">
    <property type="entry name" value="Zn_clus"/>
    <property type="match status" value="1"/>
</dbReference>
<dbReference type="SUPFAM" id="SSF57701">
    <property type="entry name" value="Zn2/Cys6 DNA-binding domain"/>
    <property type="match status" value="1"/>
</dbReference>
<dbReference type="GO" id="GO:0008270">
    <property type="term" value="F:zinc ion binding"/>
    <property type="evidence" value="ECO:0007669"/>
    <property type="project" value="InterPro"/>
</dbReference>
<dbReference type="STRING" id="2010991.A0A3M2RJR5"/>
<organism evidence="5 6">
    <name type="scientific">Fusarium kuroshium</name>
    <dbReference type="NCBI Taxonomy" id="2010991"/>
    <lineage>
        <taxon>Eukaryota</taxon>
        <taxon>Fungi</taxon>
        <taxon>Dikarya</taxon>
        <taxon>Ascomycota</taxon>
        <taxon>Pezizomycotina</taxon>
        <taxon>Sordariomycetes</taxon>
        <taxon>Hypocreomycetidae</taxon>
        <taxon>Hypocreales</taxon>
        <taxon>Nectriaceae</taxon>
        <taxon>Fusarium</taxon>
        <taxon>Fusarium solani species complex</taxon>
    </lineage>
</organism>
<dbReference type="GO" id="GO:0000981">
    <property type="term" value="F:DNA-binding transcription factor activity, RNA polymerase II-specific"/>
    <property type="evidence" value="ECO:0007669"/>
    <property type="project" value="InterPro"/>
</dbReference>
<evidence type="ECO:0000256" key="1">
    <source>
        <dbReference type="ARBA" id="ARBA00004123"/>
    </source>
</evidence>
<evidence type="ECO:0000256" key="3">
    <source>
        <dbReference type="SAM" id="MobiDB-lite"/>
    </source>
</evidence>
<evidence type="ECO:0000259" key="4">
    <source>
        <dbReference type="PROSITE" id="PS50048"/>
    </source>
</evidence>
<dbReference type="InterPro" id="IPR050613">
    <property type="entry name" value="Sec_Metabolite_Reg"/>
</dbReference>
<sequence length="136" mass="15632">MAALPTEQQQQSQRPTESKRILACVLCQQRKKKCDRKSPCSFCIKAKVTCIPSTPAPKRKRRKPTKELLERLERCEQLLKRCTCVQKSQMYDMPGHHYSESNSSSPTDSHSSPPPEYEKVMVTPSSYEQHQTFSSQ</sequence>
<dbReference type="AlphaFoldDB" id="A0A3M2RJR5"/>
<comment type="subcellular location">
    <subcellularLocation>
        <location evidence="1">Nucleus</location>
    </subcellularLocation>
</comment>
<comment type="caution">
    <text evidence="5">The sequence shown here is derived from an EMBL/GenBank/DDBJ whole genome shotgun (WGS) entry which is preliminary data.</text>
</comment>
<name>A0A3M2RJR5_9HYPO</name>